<reference evidence="12" key="1">
    <citation type="submission" date="2020-11" db="EMBL/GenBank/DDBJ databases">
        <title>Genome of Flavobacterium soyangense.</title>
        <authorList>
            <person name="Liu Q."/>
            <person name="Xin Y.-H."/>
        </authorList>
    </citation>
    <scope>NUCLEOTIDE SEQUENCE</scope>
    <source>
        <strain evidence="12">CGMCC 1.13493</strain>
    </source>
</reference>
<dbReference type="SMART" id="SM00091">
    <property type="entry name" value="PAS"/>
    <property type="match status" value="2"/>
</dbReference>
<dbReference type="CDD" id="cd00082">
    <property type="entry name" value="HisKA"/>
    <property type="match status" value="1"/>
</dbReference>
<evidence type="ECO:0000256" key="2">
    <source>
        <dbReference type="ARBA" id="ARBA00022553"/>
    </source>
</evidence>
<dbReference type="Gene3D" id="3.40.50.2300">
    <property type="match status" value="1"/>
</dbReference>
<keyword evidence="13" id="KW-1185">Reference proteome</keyword>
<feature type="domain" description="Histidine kinase" evidence="8">
    <location>
        <begin position="669"/>
        <end position="891"/>
    </location>
</feature>
<dbReference type="PROSITE" id="PS50110">
    <property type="entry name" value="RESPONSE_REGULATORY"/>
    <property type="match status" value="1"/>
</dbReference>
<dbReference type="Gene3D" id="3.30.450.20">
    <property type="entry name" value="PAS domain"/>
    <property type="match status" value="3"/>
</dbReference>
<dbReference type="Pfam" id="PF00512">
    <property type="entry name" value="HisKA"/>
    <property type="match status" value="1"/>
</dbReference>
<dbReference type="CDD" id="cd16922">
    <property type="entry name" value="HATPase_EvgS-ArcB-TorS-like"/>
    <property type="match status" value="1"/>
</dbReference>
<dbReference type="InterPro" id="IPR036097">
    <property type="entry name" value="HisK_dim/P_sf"/>
</dbReference>
<sequence length="1035" mass="119296">MKIPFSFSETQFNRLFPFYFLINRDLKIVSTGKSLGKLCDIQKIINFNQFFSIPRPLTLINSFEDLIALQNQLVVMELSSDKKLKLRGQFEYMEETQEILFLGSPWFDSMEQLRENNLMINDFAMNDPLIDLLHVLKTVEITNEDLKELIATISNQKNELKKANKEVYDIALFPKQNPDPNIRINYQGDLLQNNPAASNLDFIEYEGEIYRNDDFFKLIVAGIDKETKRWSFEASSNKIDYSFDCVAMLDEEYINIYGRDITKEKKYKQELEKLSIIVQETVNAVIITNSEGNIDWVNRAYEKLTGYNLSEMKGMKPGLFVQGAETDNETVAYMRRQIMNSMPFACEVYNYTKSGEGYWIRIKGQPIFDKKGNVTNFFAIEEDITLEKEAETKLEKLRDFYEKILDNIPSDIAVFDKEHRYLYVNSMGISDTKLRKWIIGKKDEDYIKERNKPISILEGRRKLFDSIMKCKELKTWEEELKQPDGTSKYILRNMYPVINSNNEVELIIGYGVDITDIKNIQQQIEESEKRYREIIDNSLAIITTHDLQGRFLNANPMICKIFGYTDTEFIGHSLTDFMLDEDKLLFKKTYLNKIKINKEATGIFRVLHKNGHIVYTLYNNYLKEEPGKDPYVIGFAVDITKRILAEKELKKEKKVSEELAKTKHNFLANMSHEIRTPMNAIMGMSRQLLKSNLNDEQRIYLGNITNASENLLVIINDVLDIAKLEAGKLSFEKIGFAPKQVLENVMKVMAYKAEEKGLLLTNSFYDKRLSPILIGDPFRINQIMLNLVSNSIKFTTVGSVDISCNVIKDNDTSQEFELKVIDSGIGMDQSFLKDLFKKFSQEYESTSRKFGGTGLGMGITKNLIDSMGGEILVESEKGKGTTIFVRFTLEKGTELDVPKKDTVVVTTKNFRNKKVLIVDDNVMNRMVAALILNEFGVLVSEAEDGEEAINFLKNNDCDLVLMDLQMPVSNGYNATEIIRQRLKLDIPIIALTANVIKGEKEKCFKVGMNDYLSKPFDEVQFLGIISKWLEKYLEK</sequence>
<dbReference type="CDD" id="cd00130">
    <property type="entry name" value="PAS"/>
    <property type="match status" value="2"/>
</dbReference>
<feature type="domain" description="PAC" evidence="11">
    <location>
        <begin position="600"/>
        <end position="651"/>
    </location>
</feature>
<dbReference type="InterPro" id="IPR000014">
    <property type="entry name" value="PAS"/>
</dbReference>
<evidence type="ECO:0000256" key="7">
    <source>
        <dbReference type="SAM" id="Coils"/>
    </source>
</evidence>
<feature type="modified residue" description="4-aspartylphosphate" evidence="6">
    <location>
        <position position="963"/>
    </location>
</feature>
<dbReference type="PROSITE" id="PS50113">
    <property type="entry name" value="PAC"/>
    <property type="match status" value="3"/>
</dbReference>
<gene>
    <name evidence="12" type="ORF">IR213_03000</name>
</gene>
<evidence type="ECO:0000259" key="11">
    <source>
        <dbReference type="PROSITE" id="PS50113"/>
    </source>
</evidence>
<dbReference type="PANTHER" id="PTHR45339:SF1">
    <property type="entry name" value="HYBRID SIGNAL TRANSDUCTION HISTIDINE KINASE J"/>
    <property type="match status" value="1"/>
</dbReference>
<dbReference type="PRINTS" id="PR00344">
    <property type="entry name" value="BCTRLSENSOR"/>
</dbReference>
<evidence type="ECO:0000259" key="10">
    <source>
        <dbReference type="PROSITE" id="PS50112"/>
    </source>
</evidence>
<accession>A0A930UB55</accession>
<evidence type="ECO:0000256" key="1">
    <source>
        <dbReference type="ARBA" id="ARBA00000085"/>
    </source>
</evidence>
<feature type="domain" description="PAS" evidence="10">
    <location>
        <begin position="527"/>
        <end position="597"/>
    </location>
</feature>
<comment type="caution">
    <text evidence="12">The sequence shown here is derived from an EMBL/GenBank/DDBJ whole genome shotgun (WGS) entry which is preliminary data.</text>
</comment>
<dbReference type="Gene3D" id="1.10.287.130">
    <property type="match status" value="1"/>
</dbReference>
<dbReference type="CDD" id="cd17546">
    <property type="entry name" value="REC_hyHK_CKI1_RcsC-like"/>
    <property type="match status" value="1"/>
</dbReference>
<dbReference type="InterPro" id="IPR004358">
    <property type="entry name" value="Sig_transdc_His_kin-like_C"/>
</dbReference>
<dbReference type="FunFam" id="3.30.565.10:FF:000010">
    <property type="entry name" value="Sensor histidine kinase RcsC"/>
    <property type="match status" value="1"/>
</dbReference>
<dbReference type="Pfam" id="PF07701">
    <property type="entry name" value="HNOBA"/>
    <property type="match status" value="1"/>
</dbReference>
<dbReference type="SUPFAM" id="SSF47384">
    <property type="entry name" value="Homodimeric domain of signal transducing histidine kinase"/>
    <property type="match status" value="1"/>
</dbReference>
<evidence type="ECO:0000256" key="4">
    <source>
        <dbReference type="ARBA" id="ARBA00023012"/>
    </source>
</evidence>
<keyword evidence="2 6" id="KW-0597">Phosphoprotein</keyword>
<keyword evidence="7" id="KW-0175">Coiled coil</keyword>
<dbReference type="SUPFAM" id="SSF55785">
    <property type="entry name" value="PYP-like sensor domain (PAS domain)"/>
    <property type="match status" value="3"/>
</dbReference>
<comment type="catalytic activity">
    <reaction evidence="1">
        <text>ATP + protein L-histidine = ADP + protein N-phospho-L-histidine.</text>
        <dbReference type="EC" id="2.7.13.3"/>
    </reaction>
</comment>
<dbReference type="InterPro" id="IPR000700">
    <property type="entry name" value="PAS-assoc_C"/>
</dbReference>
<dbReference type="InterPro" id="IPR011645">
    <property type="entry name" value="HNOB_dom_associated"/>
</dbReference>
<dbReference type="GO" id="GO:0000155">
    <property type="term" value="F:phosphorelay sensor kinase activity"/>
    <property type="evidence" value="ECO:0007669"/>
    <property type="project" value="InterPro"/>
</dbReference>
<dbReference type="RefSeq" id="WP_194310830.1">
    <property type="nucleotide sequence ID" value="NZ_JADHEC010000004.1"/>
</dbReference>
<protein>
    <submittedName>
        <fullName evidence="12">PAS domain S-box protein</fullName>
    </submittedName>
</protein>
<feature type="domain" description="PAC" evidence="11">
    <location>
        <begin position="344"/>
        <end position="396"/>
    </location>
</feature>
<feature type="coiled-coil region" evidence="7">
    <location>
        <begin position="136"/>
        <end position="166"/>
    </location>
</feature>
<dbReference type="InterPro" id="IPR042463">
    <property type="entry name" value="HNOB_dom_associated_sf"/>
</dbReference>
<dbReference type="InterPro" id="IPR003594">
    <property type="entry name" value="HATPase_dom"/>
</dbReference>
<dbReference type="InterPro" id="IPR035965">
    <property type="entry name" value="PAS-like_dom_sf"/>
</dbReference>
<dbReference type="NCBIfam" id="TIGR00229">
    <property type="entry name" value="sensory_box"/>
    <property type="match status" value="2"/>
</dbReference>
<evidence type="ECO:0000313" key="13">
    <source>
        <dbReference type="Proteomes" id="UP000646211"/>
    </source>
</evidence>
<dbReference type="Pfam" id="PF02518">
    <property type="entry name" value="HATPase_c"/>
    <property type="match status" value="1"/>
</dbReference>
<dbReference type="SMART" id="SM00387">
    <property type="entry name" value="HATPase_c"/>
    <property type="match status" value="1"/>
</dbReference>
<evidence type="ECO:0000259" key="8">
    <source>
        <dbReference type="PROSITE" id="PS50109"/>
    </source>
</evidence>
<dbReference type="Gene3D" id="3.30.450.260">
    <property type="entry name" value="Haem NO binding associated domain"/>
    <property type="match status" value="1"/>
</dbReference>
<evidence type="ECO:0000256" key="3">
    <source>
        <dbReference type="ARBA" id="ARBA00022741"/>
    </source>
</evidence>
<keyword evidence="4" id="KW-0902">Two-component regulatory system</keyword>
<dbReference type="InterPro" id="IPR001789">
    <property type="entry name" value="Sig_transdc_resp-reg_receiver"/>
</dbReference>
<keyword evidence="3" id="KW-0547">Nucleotide-binding</keyword>
<feature type="domain" description="Response regulatory" evidence="9">
    <location>
        <begin position="914"/>
        <end position="1029"/>
    </location>
</feature>
<dbReference type="SMART" id="SM00388">
    <property type="entry name" value="HisKA"/>
    <property type="match status" value="1"/>
</dbReference>
<dbReference type="GO" id="GO:0000166">
    <property type="term" value="F:nucleotide binding"/>
    <property type="evidence" value="ECO:0007669"/>
    <property type="project" value="UniProtKB-KW"/>
</dbReference>
<dbReference type="InterPro" id="IPR001610">
    <property type="entry name" value="PAC"/>
</dbReference>
<dbReference type="InterPro" id="IPR036890">
    <property type="entry name" value="HATPase_C_sf"/>
</dbReference>
<dbReference type="GO" id="GO:0004383">
    <property type="term" value="F:guanylate cyclase activity"/>
    <property type="evidence" value="ECO:0007669"/>
    <property type="project" value="InterPro"/>
</dbReference>
<keyword evidence="5" id="KW-0141">cGMP biosynthesis</keyword>
<evidence type="ECO:0000259" key="9">
    <source>
        <dbReference type="PROSITE" id="PS50110"/>
    </source>
</evidence>
<feature type="domain" description="PAC" evidence="11">
    <location>
        <begin position="474"/>
        <end position="526"/>
    </location>
</feature>
<evidence type="ECO:0000256" key="6">
    <source>
        <dbReference type="PROSITE-ProRule" id="PRU00169"/>
    </source>
</evidence>
<dbReference type="EMBL" id="JADHEC010000004">
    <property type="protein sequence ID" value="MBF2707564.1"/>
    <property type="molecule type" value="Genomic_DNA"/>
</dbReference>
<dbReference type="InterPro" id="IPR003661">
    <property type="entry name" value="HisK_dim/P_dom"/>
</dbReference>
<dbReference type="Pfam" id="PF00072">
    <property type="entry name" value="Response_reg"/>
    <property type="match status" value="1"/>
</dbReference>
<dbReference type="PROSITE" id="PS50112">
    <property type="entry name" value="PAS"/>
    <property type="match status" value="2"/>
</dbReference>
<dbReference type="PANTHER" id="PTHR45339">
    <property type="entry name" value="HYBRID SIGNAL TRANSDUCTION HISTIDINE KINASE J"/>
    <property type="match status" value="1"/>
</dbReference>
<dbReference type="AlphaFoldDB" id="A0A930UB55"/>
<dbReference type="Gene3D" id="3.30.565.10">
    <property type="entry name" value="Histidine kinase-like ATPase, C-terminal domain"/>
    <property type="match status" value="1"/>
</dbReference>
<dbReference type="SUPFAM" id="SSF55874">
    <property type="entry name" value="ATPase domain of HSP90 chaperone/DNA topoisomerase II/histidine kinase"/>
    <property type="match status" value="1"/>
</dbReference>
<feature type="domain" description="PAS" evidence="10">
    <location>
        <begin position="270"/>
        <end position="314"/>
    </location>
</feature>
<dbReference type="SMART" id="SM00086">
    <property type="entry name" value="PAC"/>
    <property type="match status" value="3"/>
</dbReference>
<dbReference type="InterPro" id="IPR005467">
    <property type="entry name" value="His_kinase_dom"/>
</dbReference>
<dbReference type="InterPro" id="IPR011006">
    <property type="entry name" value="CheY-like_superfamily"/>
</dbReference>
<dbReference type="SMART" id="SM00448">
    <property type="entry name" value="REC"/>
    <property type="match status" value="1"/>
</dbReference>
<dbReference type="PROSITE" id="PS50109">
    <property type="entry name" value="HIS_KIN"/>
    <property type="match status" value="1"/>
</dbReference>
<proteinExistence type="predicted"/>
<dbReference type="Proteomes" id="UP000646211">
    <property type="component" value="Unassembled WGS sequence"/>
</dbReference>
<evidence type="ECO:0000313" key="12">
    <source>
        <dbReference type="EMBL" id="MBF2707564.1"/>
    </source>
</evidence>
<dbReference type="SUPFAM" id="SSF52172">
    <property type="entry name" value="CheY-like"/>
    <property type="match status" value="1"/>
</dbReference>
<organism evidence="12 13">
    <name type="scientific">Flavobacterium soyangense</name>
    <dbReference type="NCBI Taxonomy" id="2023265"/>
    <lineage>
        <taxon>Bacteria</taxon>
        <taxon>Pseudomonadati</taxon>
        <taxon>Bacteroidota</taxon>
        <taxon>Flavobacteriia</taxon>
        <taxon>Flavobacteriales</taxon>
        <taxon>Flavobacteriaceae</taxon>
        <taxon>Flavobacterium</taxon>
    </lineage>
</organism>
<name>A0A930UB55_9FLAO</name>
<evidence type="ECO:0000256" key="5">
    <source>
        <dbReference type="ARBA" id="ARBA00023293"/>
    </source>
</evidence>
<dbReference type="Pfam" id="PF13426">
    <property type="entry name" value="PAS_9"/>
    <property type="match status" value="3"/>
</dbReference>